<proteinExistence type="predicted"/>
<dbReference type="InterPro" id="IPR039793">
    <property type="entry name" value="UROS/Hem4"/>
</dbReference>
<dbReference type="InterPro" id="IPR036108">
    <property type="entry name" value="4pyrrol_syn_uPrphyn_synt_sf"/>
</dbReference>
<sequence>MERLAGKRIALAGSRKTEEISKIIANLGGIPVLRPAQGTVFLDDSSLEEDIRELVEGKYDWFIFTTGIGTETLHKHAGNLGLQEGFAAALRQAKVAARGYKTVQALKNLGLVPVVRDDDGSMAGLLRSMKAHSFRDAKVALQLHGDPAPQLIQFLEGEGAESKEILPYHHIPPETEVLEQLLQDIINGDVDAVNFTSTPQVRFLFAHGKEKGLLDKLIEAFAGKVVAVAVGKVTAAALRDAGVERVVVPGQERMGSAIVALEQFYKENQ</sequence>
<dbReference type="Gene3D" id="3.40.50.10090">
    <property type="match status" value="2"/>
</dbReference>
<gene>
    <name evidence="2" type="ORF">WQ57_04305</name>
</gene>
<dbReference type="EMBL" id="LAYY01000003">
    <property type="protein sequence ID" value="KKK39449.1"/>
    <property type="molecule type" value="Genomic_DNA"/>
</dbReference>
<comment type="caution">
    <text evidence="2">The sequence shown here is derived from an EMBL/GenBank/DDBJ whole genome shotgun (WGS) entry which is preliminary data.</text>
</comment>
<dbReference type="GO" id="GO:0006780">
    <property type="term" value="P:uroporphyrinogen III biosynthetic process"/>
    <property type="evidence" value="ECO:0007669"/>
    <property type="project" value="InterPro"/>
</dbReference>
<dbReference type="RefSeq" id="WP_046522484.1">
    <property type="nucleotide sequence ID" value="NZ_LAYY01000003.1"/>
</dbReference>
<feature type="domain" description="Tetrapyrrole biosynthesis uroporphyrinogen III synthase" evidence="1">
    <location>
        <begin position="19"/>
        <end position="257"/>
    </location>
</feature>
<evidence type="ECO:0000313" key="2">
    <source>
        <dbReference type="EMBL" id="KKK39449.1"/>
    </source>
</evidence>
<keyword evidence="3" id="KW-1185">Reference proteome</keyword>
<dbReference type="AlphaFoldDB" id="A0A0M2SY08"/>
<name>A0A0M2SY08_9BACI</name>
<protein>
    <submittedName>
        <fullName evidence="2">Uroporphyrinogen-III synthase</fullName>
    </submittedName>
</protein>
<dbReference type="OrthoDB" id="9775656at2"/>
<evidence type="ECO:0000259" key="1">
    <source>
        <dbReference type="Pfam" id="PF02602"/>
    </source>
</evidence>
<dbReference type="SUPFAM" id="SSF69618">
    <property type="entry name" value="HemD-like"/>
    <property type="match status" value="1"/>
</dbReference>
<dbReference type="PANTHER" id="PTHR40082:SF1">
    <property type="entry name" value="BLR5956 PROTEIN"/>
    <property type="match status" value="1"/>
</dbReference>
<dbReference type="NCBIfam" id="NF004584">
    <property type="entry name" value="PRK05928.2-1"/>
    <property type="match status" value="1"/>
</dbReference>
<dbReference type="Proteomes" id="UP000034166">
    <property type="component" value="Unassembled WGS sequence"/>
</dbReference>
<accession>A0A0M2SY08</accession>
<organism evidence="2 3">
    <name type="scientific">Mesobacillus campisalis</name>
    <dbReference type="NCBI Taxonomy" id="1408103"/>
    <lineage>
        <taxon>Bacteria</taxon>
        <taxon>Bacillati</taxon>
        <taxon>Bacillota</taxon>
        <taxon>Bacilli</taxon>
        <taxon>Bacillales</taxon>
        <taxon>Bacillaceae</taxon>
        <taxon>Mesobacillus</taxon>
    </lineage>
</organism>
<dbReference type="InterPro" id="IPR003754">
    <property type="entry name" value="4pyrrol_synth_uPrphyn_synth"/>
</dbReference>
<dbReference type="PATRIC" id="fig|1408103.3.peg.970"/>
<dbReference type="CDD" id="cd06578">
    <property type="entry name" value="HemD"/>
    <property type="match status" value="1"/>
</dbReference>
<dbReference type="PANTHER" id="PTHR40082">
    <property type="entry name" value="BLR5956 PROTEIN"/>
    <property type="match status" value="1"/>
</dbReference>
<evidence type="ECO:0000313" key="3">
    <source>
        <dbReference type="Proteomes" id="UP000034166"/>
    </source>
</evidence>
<reference evidence="2 3" key="1">
    <citation type="submission" date="2015-04" db="EMBL/GenBank/DDBJ databases">
        <title>Taxonomic description and genome sequence of Bacillus campisalis sp. nov., a novel member of the genus Bacillus isolated from solar saltern.</title>
        <authorList>
            <person name="Mathan Kumar R."/>
            <person name="Kaur G."/>
            <person name="Kumar A."/>
            <person name="Singh N.K."/>
            <person name="Kaur N."/>
            <person name="Kumar N."/>
            <person name="Mayilraj S."/>
        </authorList>
    </citation>
    <scope>NUCLEOTIDE SEQUENCE [LARGE SCALE GENOMIC DNA]</scope>
    <source>
        <strain evidence="2 3">SA2-6</strain>
    </source>
</reference>
<dbReference type="Pfam" id="PF02602">
    <property type="entry name" value="HEM4"/>
    <property type="match status" value="1"/>
</dbReference>
<dbReference type="GO" id="GO:0004852">
    <property type="term" value="F:uroporphyrinogen-III synthase activity"/>
    <property type="evidence" value="ECO:0007669"/>
    <property type="project" value="InterPro"/>
</dbReference>